<feature type="region of interest" description="Disordered" evidence="1">
    <location>
        <begin position="188"/>
        <end position="335"/>
    </location>
</feature>
<accession>A0AA39V531</accession>
<dbReference type="InterPro" id="IPR024325">
    <property type="entry name" value="DUF3835"/>
</dbReference>
<feature type="region of interest" description="Disordered" evidence="1">
    <location>
        <begin position="360"/>
        <end position="405"/>
    </location>
</feature>
<feature type="region of interest" description="Disordered" evidence="1">
    <location>
        <begin position="561"/>
        <end position="594"/>
    </location>
</feature>
<proteinExistence type="predicted"/>
<feature type="compositionally biased region" description="Low complexity" evidence="1">
    <location>
        <begin position="502"/>
        <end position="526"/>
    </location>
</feature>
<feature type="compositionally biased region" description="Acidic residues" evidence="1">
    <location>
        <begin position="360"/>
        <end position="393"/>
    </location>
</feature>
<feature type="domain" description="DUF3835" evidence="2">
    <location>
        <begin position="522"/>
        <end position="591"/>
    </location>
</feature>
<feature type="compositionally biased region" description="Polar residues" evidence="1">
    <location>
        <begin position="266"/>
        <end position="292"/>
    </location>
</feature>
<dbReference type="EMBL" id="JAFEKC020000002">
    <property type="protein sequence ID" value="KAK0516417.1"/>
    <property type="molecule type" value="Genomic_DNA"/>
</dbReference>
<evidence type="ECO:0000259" key="2">
    <source>
        <dbReference type="Pfam" id="PF12927"/>
    </source>
</evidence>
<evidence type="ECO:0000313" key="4">
    <source>
        <dbReference type="Proteomes" id="UP001166286"/>
    </source>
</evidence>
<evidence type="ECO:0000256" key="1">
    <source>
        <dbReference type="SAM" id="MobiDB-lite"/>
    </source>
</evidence>
<dbReference type="Proteomes" id="UP001166286">
    <property type="component" value="Unassembled WGS sequence"/>
</dbReference>
<dbReference type="AlphaFoldDB" id="A0AA39V531"/>
<feature type="compositionally biased region" description="Basic and acidic residues" evidence="1">
    <location>
        <begin position="223"/>
        <end position="234"/>
    </location>
</feature>
<dbReference type="Pfam" id="PF13758">
    <property type="entry name" value="Prefoldin_3"/>
    <property type="match status" value="1"/>
</dbReference>
<organism evidence="3 4">
    <name type="scientific">Cladonia borealis</name>
    <dbReference type="NCBI Taxonomy" id="184061"/>
    <lineage>
        <taxon>Eukaryota</taxon>
        <taxon>Fungi</taxon>
        <taxon>Dikarya</taxon>
        <taxon>Ascomycota</taxon>
        <taxon>Pezizomycotina</taxon>
        <taxon>Lecanoromycetes</taxon>
        <taxon>OSLEUM clade</taxon>
        <taxon>Lecanoromycetidae</taxon>
        <taxon>Lecanorales</taxon>
        <taxon>Lecanorineae</taxon>
        <taxon>Cladoniaceae</taxon>
        <taxon>Cladonia</taxon>
    </lineage>
</organism>
<feature type="compositionally biased region" description="Pro residues" evidence="1">
    <location>
        <begin position="474"/>
        <end position="501"/>
    </location>
</feature>
<reference evidence="3" key="1">
    <citation type="submission" date="2023-03" db="EMBL/GenBank/DDBJ databases">
        <title>Complete genome of Cladonia borealis.</title>
        <authorList>
            <person name="Park H."/>
        </authorList>
    </citation>
    <scope>NUCLEOTIDE SEQUENCE</scope>
    <source>
        <strain evidence="3">ANT050790</strain>
    </source>
</reference>
<evidence type="ECO:0000313" key="3">
    <source>
        <dbReference type="EMBL" id="KAK0516417.1"/>
    </source>
</evidence>
<feature type="compositionally biased region" description="Polar residues" evidence="1">
    <location>
        <begin position="235"/>
        <end position="246"/>
    </location>
</feature>
<feature type="compositionally biased region" description="Basic and acidic residues" evidence="1">
    <location>
        <begin position="188"/>
        <end position="209"/>
    </location>
</feature>
<sequence length="594" mass="66040">MAGIRDSFVDLERHRLQLEQNVSKLRASLRHWQQWELEYEGMKEDVLALADGDTPVDSESLREDPSQGFLNKSNDILLTPKERKSLLVDDKGISRDKQQVLGLLSRRIDYVQRNITSVSSMLQAAEEKYAASQVLSQPEVRNEEGLPFTEILEQLDEEDNVISSTISKPGETGPQLMEALRKAGINELPKDSDKLEEPDSQSDKSHKEQTVLIDAKNSMESPAGKDQKIVEPHRTNVSPLKSSTNDSQKRSKGPQKNVSFADDTKVNSNHNTIAPKSRSPARNTMSNQSLRNNPPRVSKVLGKEVGQMSPMATVERKAETVTEAPFTPVIPTDESPEDAVLRRQMIQYNMEEIGAVVAELDLDEEGMSYSDDEDEDEDEDYPNENSSVEEDEDQFGRTRRPVLTDDYMAEMRALEKRLKNVGPNAEVGNLAAVNGQKEEHPSSDTNQPNATHEVPIRDPKKGVRFAPSLDVQSSPPPPTINPSPQSPPTTLPTPPPTPSPTPILSSIVIERPYTPSTDDPTTTTNPPIEPDEYDPALLQQEVATSYHKMRNRMIARQGGFMAQSEEEKAQVPLSEAEGGRKKVSRFKAARLGKA</sequence>
<comment type="caution">
    <text evidence="3">The sequence shown here is derived from an EMBL/GenBank/DDBJ whole genome shotgun (WGS) entry which is preliminary data.</text>
</comment>
<protein>
    <recommendedName>
        <fullName evidence="2">DUF3835 domain-containing protein</fullName>
    </recommendedName>
</protein>
<gene>
    <name evidence="3" type="ORF">JMJ35_001020</name>
</gene>
<dbReference type="Pfam" id="PF12927">
    <property type="entry name" value="DUF3835"/>
    <property type="match status" value="1"/>
</dbReference>
<feature type="compositionally biased region" description="Basic residues" evidence="1">
    <location>
        <begin position="581"/>
        <end position="594"/>
    </location>
</feature>
<name>A0AA39V531_9LECA</name>
<keyword evidence="4" id="KW-1185">Reference proteome</keyword>
<dbReference type="InterPro" id="IPR039553">
    <property type="entry name" value="Prefoldin-like"/>
</dbReference>
<feature type="region of interest" description="Disordered" evidence="1">
    <location>
        <begin position="418"/>
        <end position="535"/>
    </location>
</feature>